<evidence type="ECO:0000256" key="4">
    <source>
        <dbReference type="ARBA" id="ARBA00022741"/>
    </source>
</evidence>
<dbReference type="Pfam" id="PF23598">
    <property type="entry name" value="LRR_14"/>
    <property type="match status" value="1"/>
</dbReference>
<dbReference type="InterPro" id="IPR027417">
    <property type="entry name" value="P-loop_NTPase"/>
</dbReference>
<evidence type="ECO:0000313" key="11">
    <source>
        <dbReference type="EMBL" id="WVZ98263.1"/>
    </source>
</evidence>
<evidence type="ECO:0000259" key="9">
    <source>
        <dbReference type="Pfam" id="PF23559"/>
    </source>
</evidence>
<dbReference type="InterPro" id="IPR002182">
    <property type="entry name" value="NB-ARC"/>
</dbReference>
<gene>
    <name evidence="11" type="ORF">U9M48_043728</name>
</gene>
<dbReference type="PROSITE" id="PS51450">
    <property type="entry name" value="LRR"/>
    <property type="match status" value="1"/>
</dbReference>
<dbReference type="PANTHER" id="PTHR23155">
    <property type="entry name" value="DISEASE RESISTANCE PROTEIN RP"/>
    <property type="match status" value="1"/>
</dbReference>
<dbReference type="InterPro" id="IPR044974">
    <property type="entry name" value="Disease_R_plants"/>
</dbReference>
<dbReference type="InterPro" id="IPR032675">
    <property type="entry name" value="LRR_dom_sf"/>
</dbReference>
<sequence length="759" mass="86678">MEAVLGALPSLLPKLGELLKDEYNLQKEVKGGIRFLQAELETMKAALEDISKTSLDQRPSKDKIWARNVRELSYDIEDSIDTFMVQVKKGGGPGKKHDYGFFKTFINKTLCYLTQPKIRRKIATDIREIKGRVTEVHERRRRYDVSNSVDKLMKVDARALVRYEDVSKLVGINEARDKVIKLMMEDRSKQHNKILSIVGFGGLGKTTLANAVYQKLMAQFDCSAFVSLSHTPDMDKLFKDMFYQLAKYKAASIDTINVINELKEFLHEKRYLIIVDDIWEISYWNMIRCALSNNDGYRIITTTRILSVAEQIGGVFKMSPLSLENSRMLMYGRIFGKDQDKGKCPDEQLTEVCDRILMKCAGVPLAIITIASLLASKERNKLEWYNVYKSIGTGLEENTTIENIRNVLSLSYYDMPSHLRTCLLYLSMFPEDYVIETDRLIWLWIAEGFIQSGEQEKRLFEIGECYLNELINRSMVQPKYNNYSGKVISCCVHDMVLELIRSLSNEENFVAIWNHVGHSSTSEKIRRLSFQSGKGCHHEPEANMSIEYVRSVVVFRPAIGDVPILRNFRVLRVLDLQDCDLSQGYSLKYLGNLLHLRHLGLRDTCIDHLPKEIGNLQFLQTLDVEGNGIYSLPSSTTLLRHLLRLHIGKETRVPKGIESPTALEELSWLGIHDASTCIIEELGHLNNMRSLEIVSYIVWNTSLDKSLVKSLNKLHKIQTLQVIIESGECNLDGWGWLSPLDISVHWVYGIAGSLPCLLG</sequence>
<feature type="domain" description="Disease resistance R13L4/SHOC-2-like LRR" evidence="10">
    <location>
        <begin position="549"/>
        <end position="740"/>
    </location>
</feature>
<keyword evidence="12" id="KW-1185">Reference proteome</keyword>
<dbReference type="Gene3D" id="3.40.50.300">
    <property type="entry name" value="P-loop containing nucleotide triphosphate hydrolases"/>
    <property type="match status" value="1"/>
</dbReference>
<reference evidence="11 12" key="1">
    <citation type="submission" date="2024-02" db="EMBL/GenBank/DDBJ databases">
        <title>High-quality chromosome-scale genome assembly of Pensacola bahiagrass (Paspalum notatum Flugge var. saurae).</title>
        <authorList>
            <person name="Vega J.M."/>
            <person name="Podio M."/>
            <person name="Orjuela J."/>
            <person name="Siena L.A."/>
            <person name="Pessino S.C."/>
            <person name="Combes M.C."/>
            <person name="Mariac C."/>
            <person name="Albertini E."/>
            <person name="Pupilli F."/>
            <person name="Ortiz J.P.A."/>
            <person name="Leblanc O."/>
        </authorList>
    </citation>
    <scope>NUCLEOTIDE SEQUENCE [LARGE SCALE GENOMIC DNA]</scope>
    <source>
        <strain evidence="11">R1</strain>
        <tissue evidence="11">Leaf</tissue>
    </source>
</reference>
<dbReference type="InterPro" id="IPR058922">
    <property type="entry name" value="WHD_DRP"/>
</dbReference>
<dbReference type="InterPro" id="IPR042197">
    <property type="entry name" value="Apaf_helical"/>
</dbReference>
<dbReference type="Pfam" id="PF18052">
    <property type="entry name" value="Rx_N"/>
    <property type="match status" value="1"/>
</dbReference>
<dbReference type="InterPro" id="IPR038005">
    <property type="entry name" value="RX-like_CC"/>
</dbReference>
<evidence type="ECO:0000256" key="6">
    <source>
        <dbReference type="ARBA" id="ARBA00023054"/>
    </source>
</evidence>
<keyword evidence="6" id="KW-0175">Coiled coil</keyword>
<dbReference type="AlphaFoldDB" id="A0AAQ3XGS3"/>
<dbReference type="InterPro" id="IPR055414">
    <property type="entry name" value="LRR_R13L4/SHOC2-like"/>
</dbReference>
<accession>A0AAQ3XGS3</accession>
<evidence type="ECO:0000313" key="12">
    <source>
        <dbReference type="Proteomes" id="UP001341281"/>
    </source>
</evidence>
<dbReference type="InterPro" id="IPR001611">
    <property type="entry name" value="Leu-rich_rpt"/>
</dbReference>
<dbReference type="Gene3D" id="1.10.8.430">
    <property type="entry name" value="Helical domain of apoptotic protease-activating factors"/>
    <property type="match status" value="1"/>
</dbReference>
<dbReference type="CDD" id="cd14798">
    <property type="entry name" value="RX-CC_like"/>
    <property type="match status" value="1"/>
</dbReference>
<comment type="similarity">
    <text evidence="1">Belongs to the disease resistance NB-LRR family.</text>
</comment>
<evidence type="ECO:0000256" key="5">
    <source>
        <dbReference type="ARBA" id="ARBA00022821"/>
    </source>
</evidence>
<dbReference type="Pfam" id="PF23559">
    <property type="entry name" value="WHD_DRP"/>
    <property type="match status" value="1"/>
</dbReference>
<evidence type="ECO:0000256" key="2">
    <source>
        <dbReference type="ARBA" id="ARBA00022614"/>
    </source>
</evidence>
<evidence type="ECO:0000259" key="10">
    <source>
        <dbReference type="Pfam" id="PF23598"/>
    </source>
</evidence>
<keyword evidence="2" id="KW-0433">Leucine-rich repeat</keyword>
<name>A0AAQ3XGS3_PASNO</name>
<dbReference type="PRINTS" id="PR00364">
    <property type="entry name" value="DISEASERSIST"/>
</dbReference>
<evidence type="ECO:0000259" key="7">
    <source>
        <dbReference type="Pfam" id="PF00931"/>
    </source>
</evidence>
<feature type="domain" description="Disease resistance protein winged helix" evidence="9">
    <location>
        <begin position="428"/>
        <end position="500"/>
    </location>
</feature>
<dbReference type="Gene3D" id="1.10.10.10">
    <property type="entry name" value="Winged helix-like DNA-binding domain superfamily/Winged helix DNA-binding domain"/>
    <property type="match status" value="1"/>
</dbReference>
<protein>
    <submittedName>
        <fullName evidence="11">Uncharacterized protein</fullName>
    </submittedName>
</protein>
<feature type="domain" description="Disease resistance N-terminal" evidence="8">
    <location>
        <begin position="8"/>
        <end position="91"/>
    </location>
</feature>
<dbReference type="Gene3D" id="1.20.5.4130">
    <property type="match status" value="1"/>
</dbReference>
<proteinExistence type="inferred from homology"/>
<dbReference type="SUPFAM" id="SSF52058">
    <property type="entry name" value="L domain-like"/>
    <property type="match status" value="1"/>
</dbReference>
<dbReference type="InterPro" id="IPR041118">
    <property type="entry name" value="Rx_N"/>
</dbReference>
<dbReference type="PANTHER" id="PTHR23155:SF1116">
    <property type="entry name" value="OS12G0273300 PROTEIN"/>
    <property type="match status" value="1"/>
</dbReference>
<dbReference type="EMBL" id="CP144754">
    <property type="protein sequence ID" value="WVZ98263.1"/>
    <property type="molecule type" value="Genomic_DNA"/>
</dbReference>
<organism evidence="11 12">
    <name type="scientific">Paspalum notatum var. saurae</name>
    <dbReference type="NCBI Taxonomy" id="547442"/>
    <lineage>
        <taxon>Eukaryota</taxon>
        <taxon>Viridiplantae</taxon>
        <taxon>Streptophyta</taxon>
        <taxon>Embryophyta</taxon>
        <taxon>Tracheophyta</taxon>
        <taxon>Spermatophyta</taxon>
        <taxon>Magnoliopsida</taxon>
        <taxon>Liliopsida</taxon>
        <taxon>Poales</taxon>
        <taxon>Poaceae</taxon>
        <taxon>PACMAD clade</taxon>
        <taxon>Panicoideae</taxon>
        <taxon>Andropogonodae</taxon>
        <taxon>Paspaleae</taxon>
        <taxon>Paspalinae</taxon>
        <taxon>Paspalum</taxon>
    </lineage>
</organism>
<feature type="domain" description="NB-ARC" evidence="7">
    <location>
        <begin position="176"/>
        <end position="325"/>
    </location>
</feature>
<evidence type="ECO:0000256" key="1">
    <source>
        <dbReference type="ARBA" id="ARBA00008894"/>
    </source>
</evidence>
<dbReference type="InterPro" id="IPR036388">
    <property type="entry name" value="WH-like_DNA-bd_sf"/>
</dbReference>
<keyword evidence="5" id="KW-0611">Plant defense</keyword>
<keyword evidence="4" id="KW-0547">Nucleotide-binding</keyword>
<evidence type="ECO:0000259" key="8">
    <source>
        <dbReference type="Pfam" id="PF18052"/>
    </source>
</evidence>
<dbReference type="Proteomes" id="UP001341281">
    <property type="component" value="Chromosome 10"/>
</dbReference>
<dbReference type="Pfam" id="PF00931">
    <property type="entry name" value="NB-ARC"/>
    <property type="match status" value="1"/>
</dbReference>
<dbReference type="GO" id="GO:0043531">
    <property type="term" value="F:ADP binding"/>
    <property type="evidence" value="ECO:0007669"/>
    <property type="project" value="InterPro"/>
</dbReference>
<dbReference type="GO" id="GO:0009626">
    <property type="term" value="P:plant-type hypersensitive response"/>
    <property type="evidence" value="ECO:0007669"/>
    <property type="project" value="UniProtKB-ARBA"/>
</dbReference>
<keyword evidence="3" id="KW-0677">Repeat</keyword>
<dbReference type="Gene3D" id="3.80.10.10">
    <property type="entry name" value="Ribonuclease Inhibitor"/>
    <property type="match status" value="1"/>
</dbReference>
<evidence type="ECO:0000256" key="3">
    <source>
        <dbReference type="ARBA" id="ARBA00022737"/>
    </source>
</evidence>
<dbReference type="GO" id="GO:0042742">
    <property type="term" value="P:defense response to bacterium"/>
    <property type="evidence" value="ECO:0007669"/>
    <property type="project" value="UniProtKB-ARBA"/>
</dbReference>
<dbReference type="SUPFAM" id="SSF52540">
    <property type="entry name" value="P-loop containing nucleoside triphosphate hydrolases"/>
    <property type="match status" value="1"/>
</dbReference>
<dbReference type="GO" id="GO:0002758">
    <property type="term" value="P:innate immune response-activating signaling pathway"/>
    <property type="evidence" value="ECO:0007669"/>
    <property type="project" value="UniProtKB-ARBA"/>
</dbReference>
<dbReference type="FunFam" id="1.10.10.10:FF:000322">
    <property type="entry name" value="Probable disease resistance protein At1g63360"/>
    <property type="match status" value="1"/>
</dbReference>